<feature type="compositionally biased region" description="Gly residues" evidence="2">
    <location>
        <begin position="32"/>
        <end position="44"/>
    </location>
</feature>
<dbReference type="PANTHER" id="PTHR33619">
    <property type="entry name" value="POLYSACCHARIDE EXPORT PROTEIN GFCE-RELATED"/>
    <property type="match status" value="1"/>
</dbReference>
<name>A0A1I6MH41_9BACT</name>
<feature type="chain" id="PRO_5011676852" evidence="3">
    <location>
        <begin position="23"/>
        <end position="362"/>
    </location>
</feature>
<gene>
    <name evidence="5" type="ORF">SAMN05421771_2624</name>
</gene>
<evidence type="ECO:0000256" key="1">
    <source>
        <dbReference type="ARBA" id="ARBA00022729"/>
    </source>
</evidence>
<reference evidence="5 6" key="1">
    <citation type="submission" date="2016-10" db="EMBL/GenBank/DDBJ databases">
        <authorList>
            <person name="de Groot N.N."/>
        </authorList>
    </citation>
    <scope>NUCLEOTIDE SEQUENCE [LARGE SCALE GENOMIC DNA]</scope>
    <source>
        <strain evidence="5 6">DSM 21001</strain>
    </source>
</reference>
<dbReference type="Gene3D" id="3.30.1950.10">
    <property type="entry name" value="wza like domain"/>
    <property type="match status" value="1"/>
</dbReference>
<dbReference type="STRING" id="474950.SAMN05421771_2624"/>
<feature type="signal peptide" evidence="3">
    <location>
        <begin position="1"/>
        <end position="22"/>
    </location>
</feature>
<dbReference type="AlphaFoldDB" id="A0A1I6MH41"/>
<evidence type="ECO:0000256" key="3">
    <source>
        <dbReference type="SAM" id="SignalP"/>
    </source>
</evidence>
<evidence type="ECO:0000259" key="4">
    <source>
        <dbReference type="Pfam" id="PF02563"/>
    </source>
</evidence>
<dbReference type="Proteomes" id="UP000199024">
    <property type="component" value="Unassembled WGS sequence"/>
</dbReference>
<dbReference type="GO" id="GO:0015159">
    <property type="term" value="F:polysaccharide transmembrane transporter activity"/>
    <property type="evidence" value="ECO:0007669"/>
    <property type="project" value="InterPro"/>
</dbReference>
<feature type="region of interest" description="Disordered" evidence="2">
    <location>
        <begin position="25"/>
        <end position="50"/>
    </location>
</feature>
<keyword evidence="1 3" id="KW-0732">Signal</keyword>
<evidence type="ECO:0000313" key="5">
    <source>
        <dbReference type="EMBL" id="SFS14953.1"/>
    </source>
</evidence>
<dbReference type="EMBL" id="FOZL01000001">
    <property type="protein sequence ID" value="SFS14953.1"/>
    <property type="molecule type" value="Genomic_DNA"/>
</dbReference>
<keyword evidence="6" id="KW-1185">Reference proteome</keyword>
<feature type="domain" description="Polysaccharide export protein N-terminal" evidence="4">
    <location>
        <begin position="91"/>
        <end position="164"/>
    </location>
</feature>
<dbReference type="Pfam" id="PF02563">
    <property type="entry name" value="Poly_export"/>
    <property type="match status" value="1"/>
</dbReference>
<evidence type="ECO:0000313" key="6">
    <source>
        <dbReference type="Proteomes" id="UP000199024"/>
    </source>
</evidence>
<dbReference type="Gene3D" id="3.10.560.10">
    <property type="entry name" value="Outer membrane lipoprotein wza domain like"/>
    <property type="match status" value="1"/>
</dbReference>
<dbReference type="PANTHER" id="PTHR33619:SF3">
    <property type="entry name" value="POLYSACCHARIDE EXPORT PROTEIN GFCE-RELATED"/>
    <property type="match status" value="1"/>
</dbReference>
<proteinExistence type="predicted"/>
<evidence type="ECO:0000256" key="2">
    <source>
        <dbReference type="SAM" id="MobiDB-lite"/>
    </source>
</evidence>
<dbReference type="InterPro" id="IPR003715">
    <property type="entry name" value="Poly_export_N"/>
</dbReference>
<dbReference type="InterPro" id="IPR049712">
    <property type="entry name" value="Poly_export"/>
</dbReference>
<sequence>MAAARAILLAGMISCTFAAAWAQGGQSSSSGQGPGQGSSQGSGQGVMSAPNPYIQSAPMVSAGQATALPSTIQSSADQGTGGMSVFYPDIKTYTLGPEDLINVRLFESPDFTTTLRLSSDGTARLPLIGSVLLGGLTVETAQHTIEERLKSAGMYRDPHISLTLGEFDTTQSSVTLAGELHGPVSIRRLHTLGEVLAAAGGLPATASSIVSIIRPGVAEPILVDLGTNAKDLAKADVPVMAHDTIFIQRLGVVYAVGAFKTTGLVPMQPGRTTLLEVAALTGGPLYAAKYSDMRIIRTVGTERTEVKVDIDKVLHGKAPDPIMQAGDIVFLPSSTVKTAISSGGLNLLLTLANLAVIVATRN</sequence>
<protein>
    <submittedName>
        <fullName evidence="5">Polysaccharide export outer membrane protein</fullName>
    </submittedName>
</protein>
<organism evidence="5 6">
    <name type="scientific">Granulicella pectinivorans</name>
    <dbReference type="NCBI Taxonomy" id="474950"/>
    <lineage>
        <taxon>Bacteria</taxon>
        <taxon>Pseudomonadati</taxon>
        <taxon>Acidobacteriota</taxon>
        <taxon>Terriglobia</taxon>
        <taxon>Terriglobales</taxon>
        <taxon>Acidobacteriaceae</taxon>
        <taxon>Granulicella</taxon>
    </lineage>
</organism>
<accession>A0A1I6MH41</accession>